<evidence type="ECO:0000259" key="3">
    <source>
        <dbReference type="SMART" id="SM00065"/>
    </source>
</evidence>
<feature type="transmembrane region" description="Helical" evidence="2">
    <location>
        <begin position="6"/>
        <end position="23"/>
    </location>
</feature>
<feature type="domain" description="PPM-type phosphatase" evidence="4">
    <location>
        <begin position="421"/>
        <end position="638"/>
    </location>
</feature>
<dbReference type="InterPro" id="IPR036457">
    <property type="entry name" value="PPM-type-like_dom_sf"/>
</dbReference>
<dbReference type="Gene3D" id="3.30.450.40">
    <property type="match status" value="1"/>
</dbReference>
<protein>
    <submittedName>
        <fullName evidence="5">Protein serine/threonine phosphatase with GAF(S) sensor(S)</fullName>
    </submittedName>
</protein>
<dbReference type="KEGG" id="stq:Spith_2273"/>
<name>G0GG52_WINT7</name>
<keyword evidence="1" id="KW-0378">Hydrolase</keyword>
<gene>
    <name evidence="5" type="ordered locus">Spith_2273</name>
</gene>
<keyword evidence="2" id="KW-1133">Transmembrane helix</keyword>
<evidence type="ECO:0000256" key="2">
    <source>
        <dbReference type="SAM" id="Phobius"/>
    </source>
</evidence>
<keyword evidence="2" id="KW-0472">Membrane</keyword>
<dbReference type="HOGENOM" id="CLU_000445_43_6_12"/>
<dbReference type="SUPFAM" id="SSF55781">
    <property type="entry name" value="GAF domain-like"/>
    <property type="match status" value="1"/>
</dbReference>
<feature type="transmembrane region" description="Helical" evidence="2">
    <location>
        <begin position="147"/>
        <end position="166"/>
    </location>
</feature>
<proteinExistence type="predicted"/>
<dbReference type="InterPro" id="IPR029016">
    <property type="entry name" value="GAF-like_dom_sf"/>
</dbReference>
<feature type="transmembrane region" description="Helical" evidence="2">
    <location>
        <begin position="84"/>
        <end position="102"/>
    </location>
</feature>
<dbReference type="AlphaFoldDB" id="G0GG52"/>
<dbReference type="InterPro" id="IPR001932">
    <property type="entry name" value="PPM-type_phosphatase-like_dom"/>
</dbReference>
<dbReference type="SUPFAM" id="SSF81606">
    <property type="entry name" value="PP2C-like"/>
    <property type="match status" value="1"/>
</dbReference>
<evidence type="ECO:0000256" key="1">
    <source>
        <dbReference type="ARBA" id="ARBA00022801"/>
    </source>
</evidence>
<dbReference type="Pfam" id="PF07228">
    <property type="entry name" value="SpoIIE"/>
    <property type="match status" value="1"/>
</dbReference>
<evidence type="ECO:0000313" key="5">
    <source>
        <dbReference type="EMBL" id="AEJ62528.1"/>
    </source>
</evidence>
<reference evidence="5 6" key="1">
    <citation type="submission" date="2011-06" db="EMBL/GenBank/DDBJ databases">
        <title>The complete genome of Spirochaeta thermophila DSM 6578.</title>
        <authorList>
            <consortium name="US DOE Joint Genome Institute (JGI-PGF)"/>
            <person name="Lucas S."/>
            <person name="Lapidus A."/>
            <person name="Bruce D."/>
            <person name="Goodwin L."/>
            <person name="Pitluck S."/>
            <person name="Peters L."/>
            <person name="Kyrpides N."/>
            <person name="Mavromatis K."/>
            <person name="Ivanova N."/>
            <person name="Mikailova N."/>
            <person name="Pagani I."/>
            <person name="Chertkov O."/>
            <person name="Detter J.C."/>
            <person name="Tapia R."/>
            <person name="Han C."/>
            <person name="Land M."/>
            <person name="Hauser L."/>
            <person name="Markowitz V."/>
            <person name="Cheng J.-F."/>
            <person name="Hugenholtz P."/>
            <person name="Woyke T."/>
            <person name="Wu D."/>
            <person name="Spring S."/>
            <person name="Merkhoffer B."/>
            <person name="Schneider S."/>
            <person name="Klenk H.-P."/>
            <person name="Eisen J.A."/>
        </authorList>
    </citation>
    <scope>NUCLEOTIDE SEQUENCE [LARGE SCALE GENOMIC DNA]</scope>
    <source>
        <strain evidence="6">ATCC 700085 / DSM 6578 / Z-1203</strain>
    </source>
</reference>
<feature type="transmembrane region" description="Helical" evidence="2">
    <location>
        <begin position="172"/>
        <end position="190"/>
    </location>
</feature>
<dbReference type="SMART" id="SM00065">
    <property type="entry name" value="GAF"/>
    <property type="match status" value="1"/>
</dbReference>
<evidence type="ECO:0000313" key="6">
    <source>
        <dbReference type="Proteomes" id="UP000007254"/>
    </source>
</evidence>
<sequence>MLGTGYTLRIFIEIILLAFSFYWTRRIPDRALRPLLLIPALFLLRDILILFLPWQSINLLVDLLSFLLLVRWIRAYSGPRKADIPVFTVGFTLGLLLAVLEISGIQPLLFFTAVVPLLLLAIYFMVEYSQITIHNTEGAEDIIAIRPVALPVFGLPPLLFSLFGYSTTRVGQYIPLFPLLFLGVLYSYYIHRYLSQQEHNVDALTADIERLFDFMRRVSTVARSELNMDEILQYVAESAMQNTDADGAAILIVDEYDPSSLRVRAVSGFYPPPFPVPSMVKTKSSAFEEYFRSQPVPIAGDNVLAETVREVKPVFIRNSAQDERLKYNRGDDLLYISSYISVPLIASNRVFGVLSVSKRRRNRYFTQNDFTHIQTFADYASLMIDMVYTYLELIEKREMEREVNIAAEIQQKLIPQSMPSMPGVSLNVYSVPLHGVSGDYYDIFALNEHKLGLFMCDVAGKGVPAALIMVMIHSILHLIATPQRDPAVTITWLNRGLFGRISMDHYATVSYAVYDAQNRTLEYTNAAHHPLLILRPSARKVIRVDTRGLPIGIEPNTVYEKKHIPLEKEDIVVLYTDGITEAMNMEGEQYGLERFLRVLLRNVEKPLDEIAREVREDLSSFVGRAKQHDDQTFLLMKVE</sequence>
<keyword evidence="6" id="KW-1185">Reference proteome</keyword>
<dbReference type="RefSeq" id="WP_014625831.1">
    <property type="nucleotide sequence ID" value="NC_017583.1"/>
</dbReference>
<dbReference type="PANTHER" id="PTHR43156">
    <property type="entry name" value="STAGE II SPORULATION PROTEIN E-RELATED"/>
    <property type="match status" value="1"/>
</dbReference>
<dbReference type="InterPro" id="IPR003018">
    <property type="entry name" value="GAF"/>
</dbReference>
<feature type="transmembrane region" description="Helical" evidence="2">
    <location>
        <begin position="108"/>
        <end position="126"/>
    </location>
</feature>
<feature type="domain" description="GAF" evidence="3">
    <location>
        <begin position="227"/>
        <end position="394"/>
    </location>
</feature>
<accession>G0GG52</accession>
<evidence type="ECO:0000259" key="4">
    <source>
        <dbReference type="SMART" id="SM00331"/>
    </source>
</evidence>
<dbReference type="Pfam" id="PF13185">
    <property type="entry name" value="GAF_2"/>
    <property type="match status" value="1"/>
</dbReference>
<organism evidence="5 6">
    <name type="scientific">Winmispira thermophila (strain ATCC 700085 / DSM 6578 / Z-1203)</name>
    <name type="common">Spirochaeta thermophila</name>
    <dbReference type="NCBI Taxonomy" id="869211"/>
    <lineage>
        <taxon>Bacteria</taxon>
        <taxon>Pseudomonadati</taxon>
        <taxon>Spirochaetota</taxon>
        <taxon>Spirochaetia</taxon>
        <taxon>Winmispirales</taxon>
        <taxon>Winmispiraceae</taxon>
        <taxon>Winmispira</taxon>
    </lineage>
</organism>
<dbReference type="Proteomes" id="UP000007254">
    <property type="component" value="Chromosome"/>
</dbReference>
<dbReference type="Gene3D" id="3.60.40.10">
    <property type="entry name" value="PPM-type phosphatase domain"/>
    <property type="match status" value="1"/>
</dbReference>
<dbReference type="EMBL" id="CP002903">
    <property type="protein sequence ID" value="AEJ62528.1"/>
    <property type="molecule type" value="Genomic_DNA"/>
</dbReference>
<dbReference type="OrthoDB" id="9773346at2"/>
<keyword evidence="2" id="KW-0812">Transmembrane</keyword>
<dbReference type="SMART" id="SM00331">
    <property type="entry name" value="PP2C_SIG"/>
    <property type="match status" value="1"/>
</dbReference>
<dbReference type="InterPro" id="IPR052016">
    <property type="entry name" value="Bact_Sigma-Reg"/>
</dbReference>
<dbReference type="GO" id="GO:0016791">
    <property type="term" value="F:phosphatase activity"/>
    <property type="evidence" value="ECO:0007669"/>
    <property type="project" value="TreeGrafter"/>
</dbReference>
<dbReference type="PANTHER" id="PTHR43156:SF2">
    <property type="entry name" value="STAGE II SPORULATION PROTEIN E"/>
    <property type="match status" value="1"/>
</dbReference>
<feature type="transmembrane region" description="Helical" evidence="2">
    <location>
        <begin position="35"/>
        <end position="54"/>
    </location>
</feature>
<dbReference type="STRING" id="869211.Spith_2273"/>